<evidence type="ECO:0000313" key="3">
    <source>
        <dbReference type="EMBL" id="AGB36186.1"/>
    </source>
</evidence>
<keyword evidence="1" id="KW-0472">Membrane</keyword>
<gene>
    <name evidence="3" type="ORF">Natoc_0316</name>
</gene>
<dbReference type="HOGENOM" id="CLU_876079_0_0_2"/>
<dbReference type="KEGG" id="nou:Natoc_0316"/>
<dbReference type="OrthoDB" id="350605at2157"/>
<dbReference type="Pfam" id="PF07705">
    <property type="entry name" value="CARDB"/>
    <property type="match status" value="1"/>
</dbReference>
<keyword evidence="4" id="KW-1185">Reference proteome</keyword>
<dbReference type="EMBL" id="CP003929">
    <property type="protein sequence ID" value="AGB36186.1"/>
    <property type="molecule type" value="Genomic_DNA"/>
</dbReference>
<dbReference type="GeneID" id="43302117"/>
<name>L0JTV4_9EURY</name>
<protein>
    <recommendedName>
        <fullName evidence="2">CARDB domain-containing protein</fullName>
    </recommendedName>
</protein>
<dbReference type="AlphaFoldDB" id="L0JTV4"/>
<feature type="transmembrane region" description="Helical" evidence="1">
    <location>
        <begin position="55"/>
        <end position="75"/>
    </location>
</feature>
<evidence type="ECO:0000259" key="2">
    <source>
        <dbReference type="Pfam" id="PF07705"/>
    </source>
</evidence>
<feature type="domain" description="CARDB" evidence="2">
    <location>
        <begin position="95"/>
        <end position="145"/>
    </location>
</feature>
<feature type="transmembrane region" description="Helical" evidence="1">
    <location>
        <begin position="18"/>
        <end position="35"/>
    </location>
</feature>
<accession>L0JTV4</accession>
<organism evidence="3 4">
    <name type="scientific">Natronococcus occultus SP4</name>
    <dbReference type="NCBI Taxonomy" id="694430"/>
    <lineage>
        <taxon>Archaea</taxon>
        <taxon>Methanobacteriati</taxon>
        <taxon>Methanobacteriota</taxon>
        <taxon>Stenosarchaea group</taxon>
        <taxon>Halobacteria</taxon>
        <taxon>Halobacteriales</taxon>
        <taxon>Natrialbaceae</taxon>
        <taxon>Natronococcus</taxon>
    </lineage>
</organism>
<keyword evidence="1" id="KW-0812">Transmembrane</keyword>
<evidence type="ECO:0000256" key="1">
    <source>
        <dbReference type="SAM" id="Phobius"/>
    </source>
</evidence>
<sequence length="317" mass="36646">MCWQWIRDFLRNMWYEKYLLIAWCIPISLLIIIVLEYVGTTSFATYQTPFSSDTFAQILGAGGSLLLSFLLVILYHKQAKMHRQSHEPHLVGEIESKEVVSSVFLIKNTGDGYAYDVSAEWTVDGRTREWKISSLAPGEQSEFPVLVDEDDNWILNTNLIEKKLNDGNHDTIIEWNTTCKNQFGRTMKNDGSVDFLIQSKRSEASEIWQKEPIDEIRKSIDNIEGDFKKIRRDTRKRRRETKWETRSKKSLLIGQIIDEYGSMDIEELSYLTGIKESSLEYRLSGLEDVGAIEFNETTGKIRPKRPAASNHSLDDFL</sequence>
<reference evidence="3 4" key="1">
    <citation type="submission" date="2012-11" db="EMBL/GenBank/DDBJ databases">
        <title>FINISHED of Natronococcus occultus SP4, DSM 3396.</title>
        <authorList>
            <consortium name="DOE Joint Genome Institute"/>
            <person name="Eisen J."/>
            <person name="Huntemann M."/>
            <person name="Wei C.-L."/>
            <person name="Han J."/>
            <person name="Detter J.C."/>
            <person name="Han C."/>
            <person name="Tapia R."/>
            <person name="Chen A."/>
            <person name="Kyrpides N."/>
            <person name="Mavromatis K."/>
            <person name="Markowitz V."/>
            <person name="Szeto E."/>
            <person name="Ivanova N."/>
            <person name="Mikhailova N."/>
            <person name="Ovchinnikova G."/>
            <person name="Pagani I."/>
            <person name="Pati A."/>
            <person name="Goodwin L."/>
            <person name="Nordberg H.P."/>
            <person name="Cantor M.N."/>
            <person name="Hua S.X."/>
            <person name="Woyke T."/>
            <person name="Eisen J."/>
            <person name="Klenk H.-P."/>
            <person name="Klenk H.-P."/>
        </authorList>
    </citation>
    <scope>NUCLEOTIDE SEQUENCE [LARGE SCALE GENOMIC DNA]</scope>
    <source>
        <strain evidence="3 4">SP4</strain>
    </source>
</reference>
<dbReference type="InterPro" id="IPR011635">
    <property type="entry name" value="CARDB"/>
</dbReference>
<evidence type="ECO:0000313" key="4">
    <source>
        <dbReference type="Proteomes" id="UP000010878"/>
    </source>
</evidence>
<dbReference type="RefSeq" id="WP_015319642.1">
    <property type="nucleotide sequence ID" value="NC_019974.1"/>
</dbReference>
<keyword evidence="1" id="KW-1133">Transmembrane helix</keyword>
<dbReference type="Proteomes" id="UP000010878">
    <property type="component" value="Chromosome"/>
</dbReference>
<proteinExistence type="predicted"/>